<dbReference type="Gene3D" id="2.60.40.10">
    <property type="entry name" value="Immunoglobulins"/>
    <property type="match status" value="1"/>
</dbReference>
<dbReference type="PANTHER" id="PTHR37833">
    <property type="entry name" value="LIPOPROTEIN-RELATED"/>
    <property type="match status" value="1"/>
</dbReference>
<keyword evidence="1" id="KW-0732">Signal</keyword>
<dbReference type="EMBL" id="VTWS01000006">
    <property type="protein sequence ID" value="KAA9349122.1"/>
    <property type="molecule type" value="Genomic_DNA"/>
</dbReference>
<dbReference type="RefSeq" id="WP_150879943.1">
    <property type="nucleotide sequence ID" value="NZ_VTWS01000006.1"/>
</dbReference>
<feature type="signal peptide" evidence="1">
    <location>
        <begin position="1"/>
        <end position="26"/>
    </location>
</feature>
<comment type="caution">
    <text evidence="2">The sequence shown here is derived from an EMBL/GenBank/DDBJ whole genome shotgun (WGS) entry which is preliminary data.</text>
</comment>
<gene>
    <name evidence="2" type="ORF">F0P93_22240</name>
</gene>
<dbReference type="InterPro" id="IPR013783">
    <property type="entry name" value="Ig-like_fold"/>
</dbReference>
<dbReference type="Pfam" id="PF07610">
    <property type="entry name" value="DUF1573"/>
    <property type="match status" value="1"/>
</dbReference>
<evidence type="ECO:0000313" key="2">
    <source>
        <dbReference type="EMBL" id="KAA9349122.1"/>
    </source>
</evidence>
<dbReference type="Proteomes" id="UP000326344">
    <property type="component" value="Unassembled WGS sequence"/>
</dbReference>
<accession>A0A5N1J8Z6</accession>
<name>A0A5N1J8Z6_9BACT</name>
<keyword evidence="3" id="KW-1185">Reference proteome</keyword>
<protein>
    <submittedName>
        <fullName evidence="2">DUF1573 domain-containing protein</fullName>
    </submittedName>
</protein>
<proteinExistence type="predicted"/>
<feature type="chain" id="PRO_5024804855" evidence="1">
    <location>
        <begin position="27"/>
        <end position="127"/>
    </location>
</feature>
<evidence type="ECO:0000256" key="1">
    <source>
        <dbReference type="SAM" id="SignalP"/>
    </source>
</evidence>
<dbReference type="InterPro" id="IPR011467">
    <property type="entry name" value="DUF1573"/>
</dbReference>
<reference evidence="2 3" key="1">
    <citation type="submission" date="2019-09" db="EMBL/GenBank/DDBJ databases">
        <title>Genome Sequence of Larkinella sp MA1.</title>
        <authorList>
            <person name="Srinivasan S."/>
        </authorList>
    </citation>
    <scope>NUCLEOTIDE SEQUENCE [LARGE SCALE GENOMIC DNA]</scope>
    <source>
        <strain evidence="2 3">MA1</strain>
    </source>
</reference>
<sequence>MKRILMIASCLWLVAASVLIAHSLSAVFKWDETTHDFGKIQQSKPVVAEFAFTNNGGVPLVISNARGSCGCTGVEYPKEAILPGKAGKIKATFNAAAVGTFNKTVTVESNAEGGTKVLSIRGEVVAQ</sequence>
<organism evidence="2 3">
    <name type="scientific">Larkinella humicola</name>
    <dbReference type="NCBI Taxonomy" id="2607654"/>
    <lineage>
        <taxon>Bacteria</taxon>
        <taxon>Pseudomonadati</taxon>
        <taxon>Bacteroidota</taxon>
        <taxon>Cytophagia</taxon>
        <taxon>Cytophagales</taxon>
        <taxon>Spirosomataceae</taxon>
        <taxon>Larkinella</taxon>
    </lineage>
</organism>
<evidence type="ECO:0000313" key="3">
    <source>
        <dbReference type="Proteomes" id="UP000326344"/>
    </source>
</evidence>
<dbReference type="PANTHER" id="PTHR37833:SF1">
    <property type="entry name" value="SIGNAL PEPTIDE PROTEIN"/>
    <property type="match status" value="1"/>
</dbReference>
<dbReference type="AlphaFoldDB" id="A0A5N1J8Z6"/>